<dbReference type="Gene3D" id="3.90.550.50">
    <property type="match status" value="1"/>
</dbReference>
<comment type="caution">
    <text evidence="2">The sequence shown here is derived from an EMBL/GenBank/DDBJ whole genome shotgun (WGS) entry which is preliminary data.</text>
</comment>
<protein>
    <recommendedName>
        <fullName evidence="4">Nucleotide-diphospho-sugar transferase</fullName>
    </recommendedName>
</protein>
<dbReference type="SUPFAM" id="SSF53448">
    <property type="entry name" value="Nucleotide-diphospho-sugar transferases"/>
    <property type="match status" value="1"/>
</dbReference>
<dbReference type="GeneID" id="63801870"/>
<name>A0A1Y1WKC1_9FUNG</name>
<gene>
    <name evidence="2" type="ORF">DL89DRAFT_253920</name>
</gene>
<keyword evidence="1" id="KW-0472">Membrane</keyword>
<dbReference type="EMBL" id="MCFD01000001">
    <property type="protein sequence ID" value="ORX74021.1"/>
    <property type="molecule type" value="Genomic_DNA"/>
</dbReference>
<keyword evidence="1" id="KW-0812">Transmembrane</keyword>
<keyword evidence="3" id="KW-1185">Reference proteome</keyword>
<keyword evidence="1" id="KW-1133">Transmembrane helix</keyword>
<dbReference type="RefSeq" id="XP_040747232.1">
    <property type="nucleotide sequence ID" value="XM_040885222.1"/>
</dbReference>
<dbReference type="InterPro" id="IPR029044">
    <property type="entry name" value="Nucleotide-diphossugar_trans"/>
</dbReference>
<sequence length="279" mass="32349">MSSQQFWTQIVAALVFANIQHAVLSSACHYPYFLPLMVHLKRHLLTTRMLALAVLAGLTWATTLLLYQQLSFAYRRMYAADKGLSGLAILLPVTNNTDMQFYHNMWVGDYLHPVCDFDGPGCSIVCNRSSTYQTLDKKTICFSRAIQQGFSDTEFFIKLDDDALVDRDYIHHLMRRYRGYRQPLYISDFILNLDHRNSVLDGTYYGNGKFYMFNRKLVECMDTDIDYRGRRNEDAVFGSMVHRGCGKSVTRVLEDDAKIWHKTYQNKNKFIDLAALKTH</sequence>
<accession>A0A1Y1WKC1</accession>
<proteinExistence type="predicted"/>
<evidence type="ECO:0008006" key="4">
    <source>
        <dbReference type="Google" id="ProtNLM"/>
    </source>
</evidence>
<evidence type="ECO:0000313" key="3">
    <source>
        <dbReference type="Proteomes" id="UP000193922"/>
    </source>
</evidence>
<dbReference type="OrthoDB" id="2360774at2759"/>
<dbReference type="AlphaFoldDB" id="A0A1Y1WKC1"/>
<organism evidence="2 3">
    <name type="scientific">Linderina pennispora</name>
    <dbReference type="NCBI Taxonomy" id="61395"/>
    <lineage>
        <taxon>Eukaryota</taxon>
        <taxon>Fungi</taxon>
        <taxon>Fungi incertae sedis</taxon>
        <taxon>Zoopagomycota</taxon>
        <taxon>Kickxellomycotina</taxon>
        <taxon>Kickxellomycetes</taxon>
        <taxon>Kickxellales</taxon>
        <taxon>Kickxellaceae</taxon>
        <taxon>Linderina</taxon>
    </lineage>
</organism>
<dbReference type="Proteomes" id="UP000193922">
    <property type="component" value="Unassembled WGS sequence"/>
</dbReference>
<feature type="transmembrane region" description="Helical" evidence="1">
    <location>
        <begin position="49"/>
        <end position="67"/>
    </location>
</feature>
<evidence type="ECO:0000256" key="1">
    <source>
        <dbReference type="SAM" id="Phobius"/>
    </source>
</evidence>
<reference evidence="2 3" key="1">
    <citation type="submission" date="2016-07" db="EMBL/GenBank/DDBJ databases">
        <title>Pervasive Adenine N6-methylation of Active Genes in Fungi.</title>
        <authorList>
            <consortium name="DOE Joint Genome Institute"/>
            <person name="Mondo S.J."/>
            <person name="Dannebaum R.O."/>
            <person name="Kuo R.C."/>
            <person name="Labutti K."/>
            <person name="Haridas S."/>
            <person name="Kuo A."/>
            <person name="Salamov A."/>
            <person name="Ahrendt S.R."/>
            <person name="Lipzen A."/>
            <person name="Sullivan W."/>
            <person name="Andreopoulos W.B."/>
            <person name="Clum A."/>
            <person name="Lindquist E."/>
            <person name="Daum C."/>
            <person name="Ramamoorthy G.K."/>
            <person name="Gryganskyi A."/>
            <person name="Culley D."/>
            <person name="Magnuson J.K."/>
            <person name="James T.Y."/>
            <person name="O'Malley M.A."/>
            <person name="Stajich J.E."/>
            <person name="Spatafora J.W."/>
            <person name="Visel A."/>
            <person name="Grigoriev I.V."/>
        </authorList>
    </citation>
    <scope>NUCLEOTIDE SEQUENCE [LARGE SCALE GENOMIC DNA]</scope>
    <source>
        <strain evidence="2 3">ATCC 12442</strain>
    </source>
</reference>
<evidence type="ECO:0000313" key="2">
    <source>
        <dbReference type="EMBL" id="ORX74021.1"/>
    </source>
</evidence>